<dbReference type="Proteomes" id="UP001057452">
    <property type="component" value="Chromosome 16"/>
</dbReference>
<name>A0ACB9WB40_CHAAC</name>
<dbReference type="EMBL" id="CM043800">
    <property type="protein sequence ID" value="KAI4810595.1"/>
    <property type="molecule type" value="Genomic_DNA"/>
</dbReference>
<evidence type="ECO:0000313" key="1">
    <source>
        <dbReference type="EMBL" id="KAI4810595.1"/>
    </source>
</evidence>
<sequence>MEPTRLRDVFKCITLSIAAMEDIGFHPKATSDPLVPRPTVTEAFGLHHIPADSLHITDASRKSDTYKDGSSSKRSHSVMIAEPQIIPQFPLQRVGADTSK</sequence>
<comment type="caution">
    <text evidence="1">The sequence shown here is derived from an EMBL/GenBank/DDBJ whole genome shotgun (WGS) entry which is preliminary data.</text>
</comment>
<organism evidence="1 2">
    <name type="scientific">Chaenocephalus aceratus</name>
    <name type="common">Blackfin icefish</name>
    <name type="synonym">Chaenichthys aceratus</name>
    <dbReference type="NCBI Taxonomy" id="36190"/>
    <lineage>
        <taxon>Eukaryota</taxon>
        <taxon>Metazoa</taxon>
        <taxon>Chordata</taxon>
        <taxon>Craniata</taxon>
        <taxon>Vertebrata</taxon>
        <taxon>Euteleostomi</taxon>
        <taxon>Actinopterygii</taxon>
        <taxon>Neopterygii</taxon>
        <taxon>Teleostei</taxon>
        <taxon>Neoteleostei</taxon>
        <taxon>Acanthomorphata</taxon>
        <taxon>Eupercaria</taxon>
        <taxon>Perciformes</taxon>
        <taxon>Notothenioidei</taxon>
        <taxon>Channichthyidae</taxon>
        <taxon>Chaenocephalus</taxon>
    </lineage>
</organism>
<reference evidence="1" key="1">
    <citation type="submission" date="2022-05" db="EMBL/GenBank/DDBJ databases">
        <title>Chromosome-level genome of Chaenocephalus aceratus.</title>
        <authorList>
            <person name="Park H."/>
        </authorList>
    </citation>
    <scope>NUCLEOTIDE SEQUENCE</scope>
    <source>
        <strain evidence="1">KU_202001</strain>
    </source>
</reference>
<protein>
    <submittedName>
        <fullName evidence="1">Uncharacterized protein</fullName>
    </submittedName>
</protein>
<evidence type="ECO:0000313" key="2">
    <source>
        <dbReference type="Proteomes" id="UP001057452"/>
    </source>
</evidence>
<gene>
    <name evidence="1" type="ORF">KUCAC02_013533</name>
</gene>
<keyword evidence="2" id="KW-1185">Reference proteome</keyword>
<accession>A0ACB9WB40</accession>
<proteinExistence type="predicted"/>